<feature type="region of interest" description="Disordered" evidence="1">
    <location>
        <begin position="1"/>
        <end position="39"/>
    </location>
</feature>
<proteinExistence type="predicted"/>
<protein>
    <submittedName>
        <fullName evidence="3">C2H2-type domain-containing protein</fullName>
    </submittedName>
</protein>
<name>A0A1I7UG34_9PELO</name>
<dbReference type="eggNOG" id="ENOG502THXT">
    <property type="taxonomic scope" value="Eukaryota"/>
</dbReference>
<evidence type="ECO:0000256" key="1">
    <source>
        <dbReference type="SAM" id="MobiDB-lite"/>
    </source>
</evidence>
<feature type="compositionally biased region" description="Polar residues" evidence="1">
    <location>
        <begin position="1"/>
        <end position="33"/>
    </location>
</feature>
<accession>A0A1I7UG34</accession>
<reference evidence="3" key="1">
    <citation type="submission" date="2016-11" db="UniProtKB">
        <authorList>
            <consortium name="WormBaseParasite"/>
        </authorList>
    </citation>
    <scope>IDENTIFICATION</scope>
</reference>
<dbReference type="Proteomes" id="UP000095282">
    <property type="component" value="Unplaced"/>
</dbReference>
<evidence type="ECO:0000313" key="2">
    <source>
        <dbReference type="Proteomes" id="UP000095282"/>
    </source>
</evidence>
<evidence type="ECO:0000313" key="3">
    <source>
        <dbReference type="WBParaSite" id="Csp11.Scaffold629.g8974.t1"/>
    </source>
</evidence>
<keyword evidence="2" id="KW-1185">Reference proteome</keyword>
<sequence length="248" mass="28774">MARSASSATNSHGSEDGNQNSRGESSSQAQEQVPSVPDTGKKLKANCAKCYDCHELIPHRLLYICHDEICYGYYQEKNLTYHTPFHFYENEKVFCSRCSFVGNHQNHQDMMKEAHPVATKLSSKNKDLEYSFRKLAYLDPEDLVDRMIIDHFKVKQLPLLPLANYLLNAEDSEEWEGRKKMLDDFKETVEKCRTVGADFARKQAIKAMNFYNEAVYLVNETIETDNAREKSKEREQRKRRDSHKSSKS</sequence>
<feature type="compositionally biased region" description="Basic and acidic residues" evidence="1">
    <location>
        <begin position="225"/>
        <end position="238"/>
    </location>
</feature>
<dbReference type="AlphaFoldDB" id="A0A1I7UG34"/>
<organism evidence="2 3">
    <name type="scientific">Caenorhabditis tropicalis</name>
    <dbReference type="NCBI Taxonomy" id="1561998"/>
    <lineage>
        <taxon>Eukaryota</taxon>
        <taxon>Metazoa</taxon>
        <taxon>Ecdysozoa</taxon>
        <taxon>Nematoda</taxon>
        <taxon>Chromadorea</taxon>
        <taxon>Rhabditida</taxon>
        <taxon>Rhabditina</taxon>
        <taxon>Rhabditomorpha</taxon>
        <taxon>Rhabditoidea</taxon>
        <taxon>Rhabditidae</taxon>
        <taxon>Peloderinae</taxon>
        <taxon>Caenorhabditis</taxon>
    </lineage>
</organism>
<dbReference type="WBParaSite" id="Csp11.Scaffold629.g8974.t1">
    <property type="protein sequence ID" value="Csp11.Scaffold629.g8974.t1"/>
    <property type="gene ID" value="Csp11.Scaffold629.g8974"/>
</dbReference>
<dbReference type="STRING" id="1561998.A0A1I7UG34"/>
<feature type="compositionally biased region" description="Basic residues" evidence="1">
    <location>
        <begin position="239"/>
        <end position="248"/>
    </location>
</feature>
<feature type="region of interest" description="Disordered" evidence="1">
    <location>
        <begin position="225"/>
        <end position="248"/>
    </location>
</feature>